<protein>
    <submittedName>
        <fullName evidence="1">Uncharacterized protein</fullName>
    </submittedName>
</protein>
<organism evidence="1 2">
    <name type="scientific">Marasmius crinis-equi</name>
    <dbReference type="NCBI Taxonomy" id="585013"/>
    <lineage>
        <taxon>Eukaryota</taxon>
        <taxon>Fungi</taxon>
        <taxon>Dikarya</taxon>
        <taxon>Basidiomycota</taxon>
        <taxon>Agaricomycotina</taxon>
        <taxon>Agaricomycetes</taxon>
        <taxon>Agaricomycetidae</taxon>
        <taxon>Agaricales</taxon>
        <taxon>Marasmiineae</taxon>
        <taxon>Marasmiaceae</taxon>
        <taxon>Marasmius</taxon>
    </lineage>
</organism>
<accession>A0ABR3EW69</accession>
<reference evidence="1 2" key="1">
    <citation type="submission" date="2024-02" db="EMBL/GenBank/DDBJ databases">
        <title>A draft genome for the cacao thread blight pathogen Marasmius crinis-equi.</title>
        <authorList>
            <person name="Cohen S.P."/>
            <person name="Baruah I.K."/>
            <person name="Amoako-Attah I."/>
            <person name="Bukari Y."/>
            <person name="Meinhardt L.W."/>
            <person name="Bailey B.A."/>
        </authorList>
    </citation>
    <scope>NUCLEOTIDE SEQUENCE [LARGE SCALE GENOMIC DNA]</scope>
    <source>
        <strain evidence="1 2">GH-76</strain>
    </source>
</reference>
<comment type="caution">
    <text evidence="1">The sequence shown here is derived from an EMBL/GenBank/DDBJ whole genome shotgun (WGS) entry which is preliminary data.</text>
</comment>
<evidence type="ECO:0000313" key="1">
    <source>
        <dbReference type="EMBL" id="KAL0567163.1"/>
    </source>
</evidence>
<dbReference type="EMBL" id="JBAHYK010001656">
    <property type="protein sequence ID" value="KAL0567163.1"/>
    <property type="molecule type" value="Genomic_DNA"/>
</dbReference>
<dbReference type="Proteomes" id="UP001465976">
    <property type="component" value="Unassembled WGS sequence"/>
</dbReference>
<proteinExistence type="predicted"/>
<evidence type="ECO:0000313" key="2">
    <source>
        <dbReference type="Proteomes" id="UP001465976"/>
    </source>
</evidence>
<sequence>MSAFKPLTQEKEKFRKEAGDRIRQLVCMAAPDVPQNFTDPRTRSQHVSEPLPDEVFQQSVHLRVVYKLAGGKYSTTAGVYVSTEEKIEAMNMLYDRTKSTVISAVEAITATQAQPQLPPAPPASIRLPSRPFTFKTPTSRAAGSICFEPVAESTPYAGPSSS</sequence>
<name>A0ABR3EW69_9AGAR</name>
<gene>
    <name evidence="1" type="ORF">V5O48_014828</name>
</gene>
<keyword evidence="2" id="KW-1185">Reference proteome</keyword>